<keyword evidence="5" id="KW-0966">Cell projection</keyword>
<sequence>FIDRSAPNPRARVQPNKNGETLQIITKDLIRDLRIPYEDPSGQSIILPSALLEQTKANAQVLTDEEIQAMKEASQRKKEEEIAAAEEKKRLIIEADLSKLANPTLTEEELEAQEKTQRMLDQAHMLRMEQEDEIKRLNRLILEVKCQASRDAQMQEKAEIQTEMSEEEKRLDTMMEAERRKALETMEKIDELHKMQRYRSATVFFSVCYFNHDDYIQSVNETIVLSSGMQEICNQIREREEERQFENELKELEKLQLRKKQEMMNLEDLQVKLEEIRRINAETLRAKEKRKEEEKLADLRAMEYIKEKMVISANLYKIHLCIFFSITFDVDEIRARRNQEIMDREWRRKEKELALKKASEQEMLKAARAEQVQYKEHFLSIEAGREKAEFERVLKVQQEAITKEKEEEEKFQLNARRNAEAIRQQVKDRELSAIAKRREMFKDAEQLSEEARLRRLRLSEIKAKKLNDLRATGLCEKYCSEVERKAGF</sequence>
<feature type="coiled-coil region" evidence="8">
    <location>
        <begin position="120"/>
        <end position="177"/>
    </location>
</feature>
<dbReference type="InterPro" id="IPR033253">
    <property type="entry name" value="CFAP45"/>
</dbReference>
<evidence type="ECO:0000256" key="2">
    <source>
        <dbReference type="ARBA" id="ARBA00022846"/>
    </source>
</evidence>
<keyword evidence="3 8" id="KW-0175">Coiled coil</keyword>
<proteinExistence type="inferred from homology"/>
<name>A0A3B4AS07_9GOBI</name>
<evidence type="ECO:0000313" key="11">
    <source>
        <dbReference type="Proteomes" id="UP000261520"/>
    </source>
</evidence>
<keyword evidence="2" id="KW-0282">Flagellum</keyword>
<evidence type="ECO:0000256" key="4">
    <source>
        <dbReference type="ARBA" id="ARBA00023069"/>
    </source>
</evidence>
<dbReference type="Ensembl" id="ENSPMGT00000021229.1">
    <property type="protein sequence ID" value="ENSPMGP00000019918.1"/>
    <property type="gene ID" value="ENSPMGG00000016133.1"/>
</dbReference>
<feature type="domain" description="Trichohyalin-plectin-homology" evidence="9">
    <location>
        <begin position="331"/>
        <end position="474"/>
    </location>
</feature>
<evidence type="ECO:0000256" key="3">
    <source>
        <dbReference type="ARBA" id="ARBA00023054"/>
    </source>
</evidence>
<dbReference type="AlphaFoldDB" id="A0A3B4AS07"/>
<comment type="similarity">
    <text evidence="6">Belongs to the CFAP45 family.</text>
</comment>
<evidence type="ECO:0000256" key="5">
    <source>
        <dbReference type="ARBA" id="ARBA00023273"/>
    </source>
</evidence>
<dbReference type="PANTHER" id="PTHR15504">
    <property type="entry name" value="NASOPHARYNGEAL EPITHELIUM SPECIFIC PROTEIN 1"/>
    <property type="match status" value="1"/>
</dbReference>
<dbReference type="STRING" id="409849.ENSPMGP00000019918"/>
<protein>
    <recommendedName>
        <fullName evidence="7">Cilia- and flagella-associated protein 45</fullName>
    </recommendedName>
</protein>
<keyword evidence="11" id="KW-1185">Reference proteome</keyword>
<comment type="subcellular location">
    <subcellularLocation>
        <location evidence="1">Cell projection</location>
        <location evidence="1">Cilium</location>
        <location evidence="1">Flagellum</location>
    </subcellularLocation>
</comment>
<evidence type="ECO:0000313" key="10">
    <source>
        <dbReference type="Ensembl" id="ENSPMGP00000019918.1"/>
    </source>
</evidence>
<evidence type="ECO:0000256" key="1">
    <source>
        <dbReference type="ARBA" id="ARBA00004230"/>
    </source>
</evidence>
<dbReference type="InterPro" id="IPR043597">
    <property type="entry name" value="TPH_dom"/>
</dbReference>
<feature type="coiled-coil region" evidence="8">
    <location>
        <begin position="52"/>
        <end position="95"/>
    </location>
</feature>
<evidence type="ECO:0000256" key="8">
    <source>
        <dbReference type="SAM" id="Coils"/>
    </source>
</evidence>
<evidence type="ECO:0000259" key="9">
    <source>
        <dbReference type="Pfam" id="PF13868"/>
    </source>
</evidence>
<dbReference type="PANTHER" id="PTHR15504:SF0">
    <property type="entry name" value="CILIA- AND FLAGELLA-ASSOCIATED PROTEIN 45"/>
    <property type="match status" value="1"/>
</dbReference>
<evidence type="ECO:0000256" key="6">
    <source>
        <dbReference type="ARBA" id="ARBA00034116"/>
    </source>
</evidence>
<feature type="coiled-coil region" evidence="8">
    <location>
        <begin position="235"/>
        <end position="286"/>
    </location>
</feature>
<dbReference type="Pfam" id="PF13868">
    <property type="entry name" value="TPH"/>
    <property type="match status" value="2"/>
</dbReference>
<feature type="domain" description="Trichohyalin-plectin-homology" evidence="9">
    <location>
        <begin position="128"/>
        <end position="201"/>
    </location>
</feature>
<organism evidence="10 11">
    <name type="scientific">Periophthalmus magnuspinnatus</name>
    <dbReference type="NCBI Taxonomy" id="409849"/>
    <lineage>
        <taxon>Eukaryota</taxon>
        <taxon>Metazoa</taxon>
        <taxon>Chordata</taxon>
        <taxon>Craniata</taxon>
        <taxon>Vertebrata</taxon>
        <taxon>Euteleostomi</taxon>
        <taxon>Actinopterygii</taxon>
        <taxon>Neopterygii</taxon>
        <taxon>Teleostei</taxon>
        <taxon>Neoteleostei</taxon>
        <taxon>Acanthomorphata</taxon>
        <taxon>Gobiaria</taxon>
        <taxon>Gobiiformes</taxon>
        <taxon>Gobioidei</taxon>
        <taxon>Gobiidae</taxon>
        <taxon>Oxudercinae</taxon>
        <taxon>Periophthalmus</taxon>
    </lineage>
</organism>
<accession>A0A3B4AS07</accession>
<dbReference type="GO" id="GO:0031514">
    <property type="term" value="C:motile cilium"/>
    <property type="evidence" value="ECO:0007669"/>
    <property type="project" value="UniProtKB-SubCell"/>
</dbReference>
<dbReference type="Proteomes" id="UP000261520">
    <property type="component" value="Unplaced"/>
</dbReference>
<reference evidence="10" key="2">
    <citation type="submission" date="2025-09" db="UniProtKB">
        <authorList>
            <consortium name="Ensembl"/>
        </authorList>
    </citation>
    <scope>IDENTIFICATION</scope>
</reference>
<reference evidence="10" key="1">
    <citation type="submission" date="2025-08" db="UniProtKB">
        <authorList>
            <consortium name="Ensembl"/>
        </authorList>
    </citation>
    <scope>IDENTIFICATION</scope>
</reference>
<keyword evidence="4" id="KW-0969">Cilium</keyword>
<evidence type="ECO:0000256" key="7">
    <source>
        <dbReference type="ARBA" id="ARBA00034142"/>
    </source>
</evidence>